<feature type="transmembrane region" description="Helical" evidence="2">
    <location>
        <begin position="6"/>
        <end position="27"/>
    </location>
</feature>
<protein>
    <recommendedName>
        <fullName evidence="5">G-protein coupled receptors family 1 profile domain-containing protein</fullName>
    </recommendedName>
</protein>
<evidence type="ECO:0000256" key="1">
    <source>
        <dbReference type="SAM" id="MobiDB-lite"/>
    </source>
</evidence>
<keyword evidence="2" id="KW-0472">Membrane</keyword>
<comment type="caution">
    <text evidence="3">The sequence shown here is derived from an EMBL/GenBank/DDBJ whole genome shotgun (WGS) entry which is preliminary data.</text>
</comment>
<keyword evidence="2" id="KW-0812">Transmembrane</keyword>
<dbReference type="Proteomes" id="UP001189429">
    <property type="component" value="Unassembled WGS sequence"/>
</dbReference>
<reference evidence="3" key="1">
    <citation type="submission" date="2023-10" db="EMBL/GenBank/DDBJ databases">
        <authorList>
            <person name="Chen Y."/>
            <person name="Shah S."/>
            <person name="Dougan E. K."/>
            <person name="Thang M."/>
            <person name="Chan C."/>
        </authorList>
    </citation>
    <scope>NUCLEOTIDE SEQUENCE [LARGE SCALE GENOMIC DNA]</scope>
</reference>
<feature type="region of interest" description="Disordered" evidence="1">
    <location>
        <begin position="293"/>
        <end position="326"/>
    </location>
</feature>
<evidence type="ECO:0008006" key="5">
    <source>
        <dbReference type="Google" id="ProtNLM"/>
    </source>
</evidence>
<proteinExistence type="predicted"/>
<feature type="transmembrane region" description="Helical" evidence="2">
    <location>
        <begin position="145"/>
        <end position="165"/>
    </location>
</feature>
<feature type="transmembrane region" description="Helical" evidence="2">
    <location>
        <begin position="99"/>
        <end position="124"/>
    </location>
</feature>
<name>A0ABN9T9A2_9DINO</name>
<feature type="non-terminal residue" evidence="3">
    <location>
        <position position="435"/>
    </location>
</feature>
<sequence length="435" mass="46164">MYPLSYWLFVLGTGCVAIFWTLDYFLVVAPALRAHMGLAAASGDDPRWRMCYFDDQYAMGACAAITACFFLFVTVRGLVCVKPIGRRLQAARRGQLGPAMRHAAIVAMQCPLLLFAVGTLLFNIREQVRHEECKDHRLVAALRRFGCYSLLLVLLSCLALLWNAMLRTGGVPEAQGSRSEKMKRRAPPGILARIPTVPYDPELFGAEDGRRYHGECSICLEDFEAEHAIKDVTHALEAEAEGTDSGTDVVAEREALAAVAEAELARLASERGAAAAAPSREAECARLAADLDAAPTFPSQERTQNRAEGPGGGRRQAPRGVAAEVAPAAPAAAGGAGGASRAAVAECEALEARADSLCASGRELVSVLLGAVFRRHAPERVAEVPALMDSAHHAEPKLLERVVLEYVAGGGRAHGAPPVGAQRAERGVGSGPPVA</sequence>
<dbReference type="EMBL" id="CAUYUJ010014479">
    <property type="protein sequence ID" value="CAK0841727.1"/>
    <property type="molecule type" value="Genomic_DNA"/>
</dbReference>
<keyword evidence="4" id="KW-1185">Reference proteome</keyword>
<evidence type="ECO:0000313" key="4">
    <source>
        <dbReference type="Proteomes" id="UP001189429"/>
    </source>
</evidence>
<keyword evidence="2" id="KW-1133">Transmembrane helix</keyword>
<accession>A0ABN9T9A2</accession>
<gene>
    <name evidence="3" type="ORF">PCOR1329_LOCUS36861</name>
</gene>
<feature type="region of interest" description="Disordered" evidence="1">
    <location>
        <begin position="412"/>
        <end position="435"/>
    </location>
</feature>
<evidence type="ECO:0000256" key="2">
    <source>
        <dbReference type="SAM" id="Phobius"/>
    </source>
</evidence>
<organism evidence="3 4">
    <name type="scientific">Prorocentrum cordatum</name>
    <dbReference type="NCBI Taxonomy" id="2364126"/>
    <lineage>
        <taxon>Eukaryota</taxon>
        <taxon>Sar</taxon>
        <taxon>Alveolata</taxon>
        <taxon>Dinophyceae</taxon>
        <taxon>Prorocentrales</taxon>
        <taxon>Prorocentraceae</taxon>
        <taxon>Prorocentrum</taxon>
    </lineage>
</organism>
<feature type="transmembrane region" description="Helical" evidence="2">
    <location>
        <begin position="57"/>
        <end position="79"/>
    </location>
</feature>
<evidence type="ECO:0000313" key="3">
    <source>
        <dbReference type="EMBL" id="CAK0841727.1"/>
    </source>
</evidence>